<dbReference type="AlphaFoldDB" id="A0A1M6BEC5"/>
<protein>
    <submittedName>
        <fullName evidence="2">Amino acid permease</fullName>
    </submittedName>
</protein>
<feature type="transmembrane region" description="Helical" evidence="1">
    <location>
        <begin position="294"/>
        <end position="313"/>
    </location>
</feature>
<dbReference type="STRING" id="1123071.SAMN02745181_0192"/>
<feature type="transmembrane region" description="Helical" evidence="1">
    <location>
        <begin position="78"/>
        <end position="97"/>
    </location>
</feature>
<dbReference type="InParanoid" id="A0A1M6BEC5"/>
<feature type="transmembrane region" description="Helical" evidence="1">
    <location>
        <begin position="20"/>
        <end position="39"/>
    </location>
</feature>
<feature type="transmembrane region" description="Helical" evidence="1">
    <location>
        <begin position="185"/>
        <end position="204"/>
    </location>
</feature>
<feature type="transmembrane region" description="Helical" evidence="1">
    <location>
        <begin position="117"/>
        <end position="136"/>
    </location>
</feature>
<feature type="transmembrane region" description="Helical" evidence="1">
    <location>
        <begin position="394"/>
        <end position="414"/>
    </location>
</feature>
<keyword evidence="1" id="KW-0812">Transmembrane</keyword>
<reference evidence="2 3" key="1">
    <citation type="submission" date="2016-11" db="EMBL/GenBank/DDBJ databases">
        <authorList>
            <person name="Jaros S."/>
            <person name="Januszkiewicz K."/>
            <person name="Wedrychowicz H."/>
        </authorList>
    </citation>
    <scope>NUCLEOTIDE SEQUENCE [LARGE SCALE GENOMIC DNA]</scope>
    <source>
        <strain evidence="2 3">DSM 18772</strain>
    </source>
</reference>
<evidence type="ECO:0000313" key="3">
    <source>
        <dbReference type="Proteomes" id="UP000184510"/>
    </source>
</evidence>
<accession>A0A1M6BEC5</accession>
<keyword evidence="3" id="KW-1185">Reference proteome</keyword>
<feature type="transmembrane region" description="Helical" evidence="1">
    <location>
        <begin position="262"/>
        <end position="282"/>
    </location>
</feature>
<evidence type="ECO:0000256" key="1">
    <source>
        <dbReference type="SAM" id="Phobius"/>
    </source>
</evidence>
<keyword evidence="1" id="KW-0472">Membrane</keyword>
<sequence>MIAMRPDYRLHCVWVLPNVVVVNILIVLIALSVAAFLAFSKKLSGSKTWKATLTPLASIMGSGFLVCAPLIGGIAGPWSVLFMLILLVMAYCVGEVVRYNIRYFEPIEHKNGTPQKIAFLSRIVLSLAYFISVAYYLQLLSTFALTSFGIDEHLKVEFLTTTILAVIAFVGVTKGLRSLEGLEKYAISLNLGMITALLVALATYNIGLFTEGNWKLPPSSPDMGAYEFRVLLGLLIVVQGFETSRYLGDEHPAEQRIKTMRYAQWISTVIYILFIGLMTVLFEANMDAKVTEVIKLTAPIAAVLPVLLTVAAIGSQFSASVADDAAAGGLLEDLFSIKPKIAYAIVMAASISVVWLTSVNEVIAVASRAFALFYCLQALVAALLARKETHHGRCIFFIITAVLCLMVTIFGVPAG</sequence>
<organism evidence="2 3">
    <name type="scientific">Rubritalea squalenifaciens DSM 18772</name>
    <dbReference type="NCBI Taxonomy" id="1123071"/>
    <lineage>
        <taxon>Bacteria</taxon>
        <taxon>Pseudomonadati</taxon>
        <taxon>Verrucomicrobiota</taxon>
        <taxon>Verrucomicrobiia</taxon>
        <taxon>Verrucomicrobiales</taxon>
        <taxon>Rubritaleaceae</taxon>
        <taxon>Rubritalea</taxon>
    </lineage>
</organism>
<feature type="transmembrane region" description="Helical" evidence="1">
    <location>
        <begin position="365"/>
        <end position="385"/>
    </location>
</feature>
<keyword evidence="1" id="KW-1133">Transmembrane helix</keyword>
<proteinExistence type="predicted"/>
<gene>
    <name evidence="2" type="ORF">SAMN02745181_0192</name>
</gene>
<name>A0A1M6BEC5_9BACT</name>
<dbReference type="Proteomes" id="UP000184510">
    <property type="component" value="Unassembled WGS sequence"/>
</dbReference>
<dbReference type="EMBL" id="FQYR01000002">
    <property type="protein sequence ID" value="SHI47065.1"/>
    <property type="molecule type" value="Genomic_DNA"/>
</dbReference>
<feature type="transmembrane region" description="Helical" evidence="1">
    <location>
        <begin position="341"/>
        <end position="359"/>
    </location>
</feature>
<dbReference type="Gene3D" id="1.20.1740.10">
    <property type="entry name" value="Amino acid/polyamine transporter I"/>
    <property type="match status" value="1"/>
</dbReference>
<feature type="transmembrane region" description="Helical" evidence="1">
    <location>
        <begin position="156"/>
        <end position="173"/>
    </location>
</feature>
<feature type="transmembrane region" description="Helical" evidence="1">
    <location>
        <begin position="224"/>
        <end position="241"/>
    </location>
</feature>
<evidence type="ECO:0000313" key="2">
    <source>
        <dbReference type="EMBL" id="SHI47065.1"/>
    </source>
</evidence>